<sequence>ARSAENITAAQESVQNNPSTSIRRRAQELGLQRTTLATILHKDLHLLSYKIQLTQELLPQDHLRRRTYANRMLQLAHDNPDFHKKIIMSDEAHFHLNGYVNKQNSRFWAMENPQIIHQSPLHPLKVTV</sequence>
<accession>A0A9P0G9Y1</accession>
<feature type="non-terminal residue" evidence="2">
    <location>
        <position position="1"/>
    </location>
</feature>
<keyword evidence="3" id="KW-1185">Reference proteome</keyword>
<organism evidence="2 3">
    <name type="scientific">Psylliodes chrysocephalus</name>
    <dbReference type="NCBI Taxonomy" id="3402493"/>
    <lineage>
        <taxon>Eukaryota</taxon>
        <taxon>Metazoa</taxon>
        <taxon>Ecdysozoa</taxon>
        <taxon>Arthropoda</taxon>
        <taxon>Hexapoda</taxon>
        <taxon>Insecta</taxon>
        <taxon>Pterygota</taxon>
        <taxon>Neoptera</taxon>
        <taxon>Endopterygota</taxon>
        <taxon>Coleoptera</taxon>
        <taxon>Polyphaga</taxon>
        <taxon>Cucujiformia</taxon>
        <taxon>Chrysomeloidea</taxon>
        <taxon>Chrysomelidae</taxon>
        <taxon>Galerucinae</taxon>
        <taxon>Alticini</taxon>
        <taxon>Psylliodes</taxon>
    </lineage>
</organism>
<dbReference type="EMBL" id="OV651824">
    <property type="protein sequence ID" value="CAH1102260.1"/>
    <property type="molecule type" value="Genomic_DNA"/>
</dbReference>
<dbReference type="Gene3D" id="3.30.420.10">
    <property type="entry name" value="Ribonuclease H-like superfamily/Ribonuclease H"/>
    <property type="match status" value="1"/>
</dbReference>
<dbReference type="InterPro" id="IPR036397">
    <property type="entry name" value="RNaseH_sf"/>
</dbReference>
<reference evidence="2" key="1">
    <citation type="submission" date="2022-01" db="EMBL/GenBank/DDBJ databases">
        <authorList>
            <person name="King R."/>
        </authorList>
    </citation>
    <scope>NUCLEOTIDE SEQUENCE</scope>
</reference>
<evidence type="ECO:0000313" key="2">
    <source>
        <dbReference type="EMBL" id="CAH1102260.1"/>
    </source>
</evidence>
<dbReference type="PANTHER" id="PTHR47326">
    <property type="entry name" value="TRANSPOSABLE ELEMENT TC3 TRANSPOSASE-LIKE PROTEIN"/>
    <property type="match status" value="1"/>
</dbReference>
<dbReference type="AlphaFoldDB" id="A0A9P0G9Y1"/>
<evidence type="ECO:0000313" key="3">
    <source>
        <dbReference type="Proteomes" id="UP001153636"/>
    </source>
</evidence>
<name>A0A9P0G9Y1_9CUCU</name>
<dbReference type="PANTHER" id="PTHR47326:SF1">
    <property type="entry name" value="HTH PSQ-TYPE DOMAIN-CONTAINING PROTEIN"/>
    <property type="match status" value="1"/>
</dbReference>
<dbReference type="Proteomes" id="UP001153636">
    <property type="component" value="Chromosome 12"/>
</dbReference>
<proteinExistence type="predicted"/>
<dbReference type="OrthoDB" id="10040454at2759"/>
<evidence type="ECO:0000256" key="1">
    <source>
        <dbReference type="SAM" id="MobiDB-lite"/>
    </source>
</evidence>
<feature type="region of interest" description="Disordered" evidence="1">
    <location>
        <begin position="1"/>
        <end position="21"/>
    </location>
</feature>
<gene>
    <name evidence="2" type="ORF">PSYICH_LOCUS3072</name>
</gene>
<protein>
    <recommendedName>
        <fullName evidence="4">Transposase</fullName>
    </recommendedName>
</protein>
<evidence type="ECO:0008006" key="4">
    <source>
        <dbReference type="Google" id="ProtNLM"/>
    </source>
</evidence>
<dbReference type="GO" id="GO:0003676">
    <property type="term" value="F:nucleic acid binding"/>
    <property type="evidence" value="ECO:0007669"/>
    <property type="project" value="InterPro"/>
</dbReference>